<feature type="transmembrane region" description="Helical" evidence="2">
    <location>
        <begin position="83"/>
        <end position="102"/>
    </location>
</feature>
<evidence type="ECO:0000256" key="1">
    <source>
        <dbReference type="SAM" id="MobiDB-lite"/>
    </source>
</evidence>
<dbReference type="OrthoDB" id="4561644at2"/>
<accession>A0A511M742</accession>
<reference evidence="3 4" key="1">
    <citation type="submission" date="2019-07" db="EMBL/GenBank/DDBJ databases">
        <title>Whole genome shotgun sequence of Nocardia ninae NBRC 108245.</title>
        <authorList>
            <person name="Hosoyama A."/>
            <person name="Uohara A."/>
            <person name="Ohji S."/>
            <person name="Ichikawa N."/>
        </authorList>
    </citation>
    <scope>NUCLEOTIDE SEQUENCE [LARGE SCALE GENOMIC DNA]</scope>
    <source>
        <strain evidence="3 4">NBRC 108245</strain>
    </source>
</reference>
<evidence type="ECO:0008006" key="5">
    <source>
        <dbReference type="Google" id="ProtNLM"/>
    </source>
</evidence>
<dbReference type="Proteomes" id="UP000321424">
    <property type="component" value="Unassembled WGS sequence"/>
</dbReference>
<comment type="caution">
    <text evidence="3">The sequence shown here is derived from an EMBL/GenBank/DDBJ whole genome shotgun (WGS) entry which is preliminary data.</text>
</comment>
<protein>
    <recommendedName>
        <fullName evidence="5">DUF3618 domain-containing protein</fullName>
    </recommendedName>
</protein>
<keyword evidence="2" id="KW-1133">Transmembrane helix</keyword>
<feature type="region of interest" description="Disordered" evidence="1">
    <location>
        <begin position="1"/>
        <end position="21"/>
    </location>
</feature>
<keyword evidence="4" id="KW-1185">Reference proteome</keyword>
<organism evidence="3 4">
    <name type="scientific">Nocardia ninae NBRC 108245</name>
    <dbReference type="NCBI Taxonomy" id="1210091"/>
    <lineage>
        <taxon>Bacteria</taxon>
        <taxon>Bacillati</taxon>
        <taxon>Actinomycetota</taxon>
        <taxon>Actinomycetes</taxon>
        <taxon>Mycobacteriales</taxon>
        <taxon>Nocardiaceae</taxon>
        <taxon>Nocardia</taxon>
    </lineage>
</organism>
<dbReference type="Pfam" id="PF12277">
    <property type="entry name" value="DUF3618"/>
    <property type="match status" value="1"/>
</dbReference>
<name>A0A511M742_9NOCA</name>
<keyword evidence="2" id="KW-0812">Transmembrane</keyword>
<evidence type="ECO:0000313" key="3">
    <source>
        <dbReference type="EMBL" id="GEM35928.1"/>
    </source>
</evidence>
<keyword evidence="2" id="KW-0472">Membrane</keyword>
<sequence>MNDKRNPSAESPETELLRADRDLTREELGQTIAELTDKLDVRGRVEGRLRETAETARAKATGVTGVAQERAVQLAAVANSRRVPLAAAIAVVIAALVAWLILRDRRSR</sequence>
<dbReference type="EMBL" id="BJXA01000002">
    <property type="protein sequence ID" value="GEM35928.1"/>
    <property type="molecule type" value="Genomic_DNA"/>
</dbReference>
<dbReference type="RefSeq" id="WP_147128252.1">
    <property type="nucleotide sequence ID" value="NZ_BJXA01000002.1"/>
</dbReference>
<evidence type="ECO:0000256" key="2">
    <source>
        <dbReference type="SAM" id="Phobius"/>
    </source>
</evidence>
<dbReference type="InterPro" id="IPR022062">
    <property type="entry name" value="DUF3618"/>
</dbReference>
<proteinExistence type="predicted"/>
<dbReference type="AlphaFoldDB" id="A0A511M742"/>
<gene>
    <name evidence="3" type="ORF">NN4_04470</name>
</gene>
<evidence type="ECO:0000313" key="4">
    <source>
        <dbReference type="Proteomes" id="UP000321424"/>
    </source>
</evidence>